<dbReference type="SUPFAM" id="SSF57701">
    <property type="entry name" value="Zn2/Cys6 DNA-binding domain"/>
    <property type="match status" value="1"/>
</dbReference>
<dbReference type="InterPro" id="IPR036864">
    <property type="entry name" value="Zn2-C6_fun-type_DNA-bd_sf"/>
</dbReference>
<evidence type="ECO:0000313" key="9">
    <source>
        <dbReference type="EMBL" id="KAK7737555.1"/>
    </source>
</evidence>
<comment type="subcellular location">
    <subcellularLocation>
        <location evidence="1">Nucleus</location>
    </subcellularLocation>
</comment>
<dbReference type="PANTHER" id="PTHR37534">
    <property type="entry name" value="TRANSCRIPTIONAL ACTIVATOR PROTEIN UGA3"/>
    <property type="match status" value="1"/>
</dbReference>
<dbReference type="InterPro" id="IPR001138">
    <property type="entry name" value="Zn2Cys6_DnaBD"/>
</dbReference>
<name>A0ABR1PIF7_DIAER</name>
<evidence type="ECO:0000256" key="3">
    <source>
        <dbReference type="ARBA" id="ARBA00023015"/>
    </source>
</evidence>
<dbReference type="Proteomes" id="UP001430848">
    <property type="component" value="Unassembled WGS sequence"/>
</dbReference>
<dbReference type="PANTHER" id="PTHR37534:SF7">
    <property type="entry name" value="TRANSCRIPTIONAL ACTIVATOR PROTEIN UGA3"/>
    <property type="match status" value="1"/>
</dbReference>
<evidence type="ECO:0000256" key="6">
    <source>
        <dbReference type="ARBA" id="ARBA00023242"/>
    </source>
</evidence>
<sequence length="463" mass="50829">MSDHPQVKRRRGTKHDRTGCLTCRARRKKCVENTLPRCGSCVRLNLECVREPVRRVVPGTSNAPREVAIDARPPQDGLAPGSAHGRSPSTRVFMKYYVNFLALKLTACGYQNSFLSALLPMAMESQTLFDSVVALASGNMSNLDPAYQVAAMEARSRALRGLVADVSRPLAAIHNCETALASCLLLSASEAILGLRTGWSEHLAGARSVIMSARRVDCRGPEAFRGSAEGEWLLRNFAYHDILGSVTSGRPALIPGEYLEGLGDTVDSYLGVHSQLLVYISQISALRAPEDMLAADEKRSDRDESVDPMAALCQIEQKLRSWHPSCSDPILESTAYAYKSAALIYLYQRVRQIHPMTGISDSMASGEVQVILDNIAQIPEDAHPDGILLFPLFMAGGETTSLQDMEVIRLRLRSIDTIRGFRNVLRACEVLEEVWWTRTTATGCNSVDWKDILHSQGGGLLLT</sequence>
<accession>A0ABR1PIF7</accession>
<comment type="caution">
    <text evidence="9">The sequence shown here is derived from an EMBL/GenBank/DDBJ whole genome shotgun (WGS) entry which is preliminary data.</text>
</comment>
<keyword evidence="5" id="KW-0804">Transcription</keyword>
<evidence type="ECO:0000256" key="5">
    <source>
        <dbReference type="ARBA" id="ARBA00023163"/>
    </source>
</evidence>
<dbReference type="Gene3D" id="4.10.240.10">
    <property type="entry name" value="Zn(2)-C6 fungal-type DNA-binding domain"/>
    <property type="match status" value="1"/>
</dbReference>
<keyword evidence="10" id="KW-1185">Reference proteome</keyword>
<keyword evidence="3" id="KW-0805">Transcription regulation</keyword>
<dbReference type="InterPro" id="IPR021858">
    <property type="entry name" value="Fun_TF"/>
</dbReference>
<evidence type="ECO:0000256" key="2">
    <source>
        <dbReference type="ARBA" id="ARBA00022833"/>
    </source>
</evidence>
<protein>
    <recommendedName>
        <fullName evidence="8">Zn(2)-C6 fungal-type domain-containing protein</fullName>
    </recommendedName>
</protein>
<reference evidence="9 10" key="1">
    <citation type="submission" date="2024-02" db="EMBL/GenBank/DDBJ databases">
        <title>De novo assembly and annotation of 12 fungi associated with fruit tree decline syndrome in Ontario, Canada.</title>
        <authorList>
            <person name="Sulman M."/>
            <person name="Ellouze W."/>
            <person name="Ilyukhin E."/>
        </authorList>
    </citation>
    <scope>NUCLEOTIDE SEQUENCE [LARGE SCALE GENOMIC DNA]</scope>
    <source>
        <strain evidence="9 10">M169</strain>
    </source>
</reference>
<dbReference type="Pfam" id="PF11951">
    <property type="entry name" value="Fungal_trans_2"/>
    <property type="match status" value="1"/>
</dbReference>
<dbReference type="PROSITE" id="PS50048">
    <property type="entry name" value="ZN2_CY6_FUNGAL_2"/>
    <property type="match status" value="1"/>
</dbReference>
<dbReference type="CDD" id="cd00067">
    <property type="entry name" value="GAL4"/>
    <property type="match status" value="1"/>
</dbReference>
<dbReference type="PROSITE" id="PS00463">
    <property type="entry name" value="ZN2_CY6_FUNGAL_1"/>
    <property type="match status" value="1"/>
</dbReference>
<feature type="domain" description="Zn(2)-C6 fungal-type" evidence="8">
    <location>
        <begin position="19"/>
        <end position="50"/>
    </location>
</feature>
<keyword evidence="6" id="KW-0539">Nucleus</keyword>
<evidence type="ECO:0000256" key="4">
    <source>
        <dbReference type="ARBA" id="ARBA00023125"/>
    </source>
</evidence>
<keyword evidence="4" id="KW-0238">DNA-binding</keyword>
<evidence type="ECO:0000313" key="10">
    <source>
        <dbReference type="Proteomes" id="UP001430848"/>
    </source>
</evidence>
<proteinExistence type="predicted"/>
<keyword evidence="2" id="KW-0862">Zinc</keyword>
<feature type="region of interest" description="Disordered" evidence="7">
    <location>
        <begin position="64"/>
        <end position="86"/>
    </location>
</feature>
<organism evidence="9 10">
    <name type="scientific">Diaporthe eres</name>
    <name type="common">Phomopsis oblonga</name>
    <dbReference type="NCBI Taxonomy" id="83184"/>
    <lineage>
        <taxon>Eukaryota</taxon>
        <taxon>Fungi</taxon>
        <taxon>Dikarya</taxon>
        <taxon>Ascomycota</taxon>
        <taxon>Pezizomycotina</taxon>
        <taxon>Sordariomycetes</taxon>
        <taxon>Sordariomycetidae</taxon>
        <taxon>Diaporthales</taxon>
        <taxon>Diaporthaceae</taxon>
        <taxon>Diaporthe</taxon>
        <taxon>Diaporthe eres species complex</taxon>
    </lineage>
</organism>
<dbReference type="EMBL" id="JAKNSF020000007">
    <property type="protein sequence ID" value="KAK7737555.1"/>
    <property type="molecule type" value="Genomic_DNA"/>
</dbReference>
<dbReference type="Pfam" id="PF00172">
    <property type="entry name" value="Zn_clus"/>
    <property type="match status" value="1"/>
</dbReference>
<evidence type="ECO:0000256" key="1">
    <source>
        <dbReference type="ARBA" id="ARBA00004123"/>
    </source>
</evidence>
<gene>
    <name evidence="9" type="ORF">SLS63_002684</name>
</gene>
<evidence type="ECO:0000259" key="8">
    <source>
        <dbReference type="PROSITE" id="PS50048"/>
    </source>
</evidence>
<evidence type="ECO:0000256" key="7">
    <source>
        <dbReference type="SAM" id="MobiDB-lite"/>
    </source>
</evidence>